<dbReference type="STRING" id="1336232.GCA_000518825_00856"/>
<keyword evidence="3" id="KW-1185">Reference proteome</keyword>
<accession>A0A249SNQ9</accession>
<reference evidence="2 3" key="1">
    <citation type="submission" date="2017-08" db="EMBL/GenBank/DDBJ databases">
        <title>Complete Genome Sequence of Mesoplasma chauliocola.</title>
        <authorList>
            <person name="Knight T.F.Jr."/>
            <person name="Citino T."/>
        </authorList>
    </citation>
    <scope>NUCLEOTIDE SEQUENCE [LARGE SCALE GENOMIC DNA]</scope>
    <source>
        <strain evidence="2 3">CHPA-2</strain>
    </source>
</reference>
<keyword evidence="1" id="KW-1133">Transmembrane helix</keyword>
<dbReference type="KEGG" id="mchc:CK556_02955"/>
<organism evidence="2 3">
    <name type="scientific">Mesoplasma chauliocola</name>
    <dbReference type="NCBI Taxonomy" id="216427"/>
    <lineage>
        <taxon>Bacteria</taxon>
        <taxon>Bacillati</taxon>
        <taxon>Mycoplasmatota</taxon>
        <taxon>Mollicutes</taxon>
        <taxon>Entomoplasmatales</taxon>
        <taxon>Entomoplasmataceae</taxon>
        <taxon>Mesoplasma</taxon>
    </lineage>
</organism>
<name>A0A249SNQ9_9MOLU</name>
<evidence type="ECO:0000313" key="2">
    <source>
        <dbReference type="EMBL" id="ASZ09288.1"/>
    </source>
</evidence>
<feature type="transmembrane region" description="Helical" evidence="1">
    <location>
        <begin position="53"/>
        <end position="75"/>
    </location>
</feature>
<feature type="transmembrane region" description="Helical" evidence="1">
    <location>
        <begin position="166"/>
        <end position="187"/>
    </location>
</feature>
<dbReference type="AlphaFoldDB" id="A0A249SNQ9"/>
<gene>
    <name evidence="2" type="ORF">CK556_02955</name>
</gene>
<sequence>MNRKIKIIFLIFFSFVPFFCIILDIFMTILQPTETHKEFFQNLFDITIASETIYFSIWTSILTTVWATCSIINIYRKKDNQIRWAESEHVLTMIVSYQFLTFFIYTGTTLIAPSKIVGFNTWYNILKSILEHWVVPIAIIFYYFYLSREVKMNSKEYAKKIGWKNCILPIIYIVYVTMRAGFLHYHYGDFPEEHIYQPFPYKGGDPFVDKPYVWIPGYIVTAISGLLLGTLFNYLSIKSTNYFQIKKIKK</sequence>
<keyword evidence="1" id="KW-0812">Transmembrane</keyword>
<keyword evidence="1" id="KW-0472">Membrane</keyword>
<protein>
    <submittedName>
        <fullName evidence="2">Uncharacterized protein</fullName>
    </submittedName>
</protein>
<evidence type="ECO:0000256" key="1">
    <source>
        <dbReference type="SAM" id="Phobius"/>
    </source>
</evidence>
<feature type="transmembrane region" description="Helical" evidence="1">
    <location>
        <begin position="215"/>
        <end position="237"/>
    </location>
</feature>
<feature type="transmembrane region" description="Helical" evidence="1">
    <location>
        <begin position="7"/>
        <end position="30"/>
    </location>
</feature>
<feature type="transmembrane region" description="Helical" evidence="1">
    <location>
        <begin position="125"/>
        <end position="145"/>
    </location>
</feature>
<dbReference type="RefSeq" id="WP_027875407.1">
    <property type="nucleotide sequence ID" value="NZ_CP023173.1"/>
</dbReference>
<evidence type="ECO:0000313" key="3">
    <source>
        <dbReference type="Proteomes" id="UP000232229"/>
    </source>
</evidence>
<dbReference type="EMBL" id="CP023173">
    <property type="protein sequence ID" value="ASZ09288.1"/>
    <property type="molecule type" value="Genomic_DNA"/>
</dbReference>
<proteinExistence type="predicted"/>
<dbReference type="Proteomes" id="UP000232229">
    <property type="component" value="Chromosome"/>
</dbReference>